<sequence length="42" mass="4734">MLNGRSGDIRHESGDGHHDHEGKHEFHLSVQLRGLPDTVKAY</sequence>
<organism evidence="2 3">
    <name type="scientific">Paraburkholderia bannensis</name>
    <dbReference type="NCBI Taxonomy" id="765414"/>
    <lineage>
        <taxon>Bacteria</taxon>
        <taxon>Pseudomonadati</taxon>
        <taxon>Pseudomonadota</taxon>
        <taxon>Betaproteobacteria</taxon>
        <taxon>Burkholderiales</taxon>
        <taxon>Burkholderiaceae</taxon>
        <taxon>Paraburkholderia</taxon>
    </lineage>
</organism>
<proteinExistence type="predicted"/>
<feature type="compositionally biased region" description="Basic and acidic residues" evidence="1">
    <location>
        <begin position="7"/>
        <end position="27"/>
    </location>
</feature>
<evidence type="ECO:0000256" key="1">
    <source>
        <dbReference type="SAM" id="MobiDB-lite"/>
    </source>
</evidence>
<dbReference type="Proteomes" id="UP000571554">
    <property type="component" value="Unassembled WGS sequence"/>
</dbReference>
<dbReference type="EMBL" id="JACHBW010000019">
    <property type="protein sequence ID" value="MBB6105728.1"/>
    <property type="molecule type" value="Genomic_DNA"/>
</dbReference>
<dbReference type="AlphaFoldDB" id="A0A7W9U2C7"/>
<feature type="region of interest" description="Disordered" evidence="1">
    <location>
        <begin position="1"/>
        <end position="42"/>
    </location>
</feature>
<accession>A0A7W9U2C7</accession>
<evidence type="ECO:0000313" key="2">
    <source>
        <dbReference type="EMBL" id="MBB6105728.1"/>
    </source>
</evidence>
<comment type="caution">
    <text evidence="2">The sequence shown here is derived from an EMBL/GenBank/DDBJ whole genome shotgun (WGS) entry which is preliminary data.</text>
</comment>
<keyword evidence="3" id="KW-1185">Reference proteome</keyword>
<protein>
    <submittedName>
        <fullName evidence="2">Uncharacterized protein</fullName>
    </submittedName>
</protein>
<name>A0A7W9U2C7_9BURK</name>
<evidence type="ECO:0000313" key="3">
    <source>
        <dbReference type="Proteomes" id="UP000571554"/>
    </source>
</evidence>
<gene>
    <name evidence="2" type="ORF">F4827_005598</name>
</gene>
<reference evidence="2 3" key="1">
    <citation type="submission" date="2020-08" db="EMBL/GenBank/DDBJ databases">
        <title>Above-ground endophytic microbial communities from plants in different locations in the United States.</title>
        <authorList>
            <person name="Frank C."/>
        </authorList>
    </citation>
    <scope>NUCLEOTIDE SEQUENCE [LARGE SCALE GENOMIC DNA]</scope>
    <source>
        <strain evidence="2 3">WP4_2_2</strain>
    </source>
</reference>